<sequence>MDTTNKKLYFIENERIKQKPISYIKNDLAESLDCLLTNKSFGSYRDVIIAITLLAKSDNQFSDNEKKMIKDVTEYIFIIRGRGLFQVGNVPYTGKWDLAIYYCIMTDLIDSSFYNRDHLLKSVPNNFKKTSLDVSTQTSNKDEITEEIEI</sequence>
<dbReference type="AlphaFoldDB" id="A0A382E0J0"/>
<name>A0A382E0J0_9ZZZZ</name>
<organism evidence="1">
    <name type="scientific">marine metagenome</name>
    <dbReference type="NCBI Taxonomy" id="408172"/>
    <lineage>
        <taxon>unclassified sequences</taxon>
        <taxon>metagenomes</taxon>
        <taxon>ecological metagenomes</taxon>
    </lineage>
</organism>
<reference evidence="1" key="1">
    <citation type="submission" date="2018-05" db="EMBL/GenBank/DDBJ databases">
        <authorList>
            <person name="Lanie J.A."/>
            <person name="Ng W.-L."/>
            <person name="Kazmierczak K.M."/>
            <person name="Andrzejewski T.M."/>
            <person name="Davidsen T.M."/>
            <person name="Wayne K.J."/>
            <person name="Tettelin H."/>
            <person name="Glass J.I."/>
            <person name="Rusch D."/>
            <person name="Podicherti R."/>
            <person name="Tsui H.-C.T."/>
            <person name="Winkler M.E."/>
        </authorList>
    </citation>
    <scope>NUCLEOTIDE SEQUENCE</scope>
</reference>
<accession>A0A382E0J0</accession>
<evidence type="ECO:0000313" key="1">
    <source>
        <dbReference type="EMBL" id="SVB43481.1"/>
    </source>
</evidence>
<gene>
    <name evidence="1" type="ORF">METZ01_LOCUS196335</name>
</gene>
<protein>
    <submittedName>
        <fullName evidence="1">Uncharacterized protein</fullName>
    </submittedName>
</protein>
<dbReference type="EMBL" id="UINC01041763">
    <property type="protein sequence ID" value="SVB43481.1"/>
    <property type="molecule type" value="Genomic_DNA"/>
</dbReference>
<proteinExistence type="predicted"/>